<evidence type="ECO:0000313" key="3">
    <source>
        <dbReference type="Proteomes" id="UP000199451"/>
    </source>
</evidence>
<sequence>MRELTTTVDIDAAPEAVWAVLTDFEHYPEWNPFMRVTGRANEGARLVVDLTPPGGRDFQFRPTVTRVDRDHEFRWLGHLFVPGLYDGEHRFILETHDEGTRLTHAESFGGVLAGLINRFVGEGTEQGFEEMNAALKERVESLATAEANGVEASRAAKDDSTGDEVAV</sequence>
<dbReference type="AlphaFoldDB" id="A0A1G9PCD9"/>
<evidence type="ECO:0000256" key="1">
    <source>
        <dbReference type="SAM" id="MobiDB-lite"/>
    </source>
</evidence>
<dbReference type="PANTHER" id="PTHR36166:SF1">
    <property type="entry name" value="SRPBCC DOMAIN-CONTAINING PROTEIN"/>
    <property type="match status" value="1"/>
</dbReference>
<dbReference type="Pfam" id="PF10604">
    <property type="entry name" value="Polyketide_cyc2"/>
    <property type="match status" value="1"/>
</dbReference>
<accession>A0A1G9PCD9</accession>
<evidence type="ECO:0008006" key="4">
    <source>
        <dbReference type="Google" id="ProtNLM"/>
    </source>
</evidence>
<keyword evidence="3" id="KW-1185">Reference proteome</keyword>
<reference evidence="3" key="1">
    <citation type="submission" date="2016-10" db="EMBL/GenBank/DDBJ databases">
        <authorList>
            <person name="Varghese N."/>
            <person name="Submissions S."/>
        </authorList>
    </citation>
    <scope>NUCLEOTIDE SEQUENCE [LARGE SCALE GENOMIC DNA]</scope>
    <source>
        <strain evidence="3">CGMCC 1.10119</strain>
    </source>
</reference>
<dbReference type="CDD" id="cd07822">
    <property type="entry name" value="SRPBCC_4"/>
    <property type="match status" value="1"/>
</dbReference>
<organism evidence="2 3">
    <name type="scientific">Halogranum gelatinilyticum</name>
    <dbReference type="NCBI Taxonomy" id="660521"/>
    <lineage>
        <taxon>Archaea</taxon>
        <taxon>Methanobacteriati</taxon>
        <taxon>Methanobacteriota</taxon>
        <taxon>Stenosarchaea group</taxon>
        <taxon>Halobacteria</taxon>
        <taxon>Halobacteriales</taxon>
        <taxon>Haloferacaceae</taxon>
    </lineage>
</organism>
<gene>
    <name evidence="2" type="ORF">SAMN04487949_0307</name>
</gene>
<dbReference type="InterPro" id="IPR023393">
    <property type="entry name" value="START-like_dom_sf"/>
</dbReference>
<dbReference type="RefSeq" id="WP_089693383.1">
    <property type="nucleotide sequence ID" value="NZ_FNHL01000001.1"/>
</dbReference>
<protein>
    <recommendedName>
        <fullName evidence="4">Polyketide cyclase / dehydrase and lipid transport</fullName>
    </recommendedName>
</protein>
<name>A0A1G9PCD9_9EURY</name>
<proteinExistence type="predicted"/>
<dbReference type="Proteomes" id="UP000199451">
    <property type="component" value="Unassembled WGS sequence"/>
</dbReference>
<feature type="region of interest" description="Disordered" evidence="1">
    <location>
        <begin position="147"/>
        <end position="167"/>
    </location>
</feature>
<evidence type="ECO:0000313" key="2">
    <source>
        <dbReference type="EMBL" id="SDL95815.1"/>
    </source>
</evidence>
<dbReference type="InterPro" id="IPR019587">
    <property type="entry name" value="Polyketide_cyclase/dehydratase"/>
</dbReference>
<dbReference type="OrthoDB" id="66844at2157"/>
<dbReference type="PANTHER" id="PTHR36166">
    <property type="entry name" value="CHROMOSOME 9, WHOLE GENOME SHOTGUN SEQUENCE"/>
    <property type="match status" value="1"/>
</dbReference>
<dbReference type="Gene3D" id="3.30.530.20">
    <property type="match status" value="1"/>
</dbReference>
<dbReference type="SUPFAM" id="SSF55961">
    <property type="entry name" value="Bet v1-like"/>
    <property type="match status" value="1"/>
</dbReference>
<dbReference type="EMBL" id="FNHL01000001">
    <property type="protein sequence ID" value="SDL95815.1"/>
    <property type="molecule type" value="Genomic_DNA"/>
</dbReference>